<dbReference type="PROSITE" id="PS51257">
    <property type="entry name" value="PROKAR_LIPOPROTEIN"/>
    <property type="match status" value="1"/>
</dbReference>
<dbReference type="AlphaFoldDB" id="A0A0E9W3K3"/>
<reference evidence="1" key="1">
    <citation type="submission" date="2014-11" db="EMBL/GenBank/DDBJ databases">
        <authorList>
            <person name="Amaro Gonzalez C."/>
        </authorList>
    </citation>
    <scope>NUCLEOTIDE SEQUENCE</scope>
</reference>
<dbReference type="EMBL" id="GBXM01023711">
    <property type="protein sequence ID" value="JAH84866.1"/>
    <property type="molecule type" value="Transcribed_RNA"/>
</dbReference>
<evidence type="ECO:0000313" key="1">
    <source>
        <dbReference type="EMBL" id="JAH84866.1"/>
    </source>
</evidence>
<accession>A0A0E9W3K3</accession>
<protein>
    <submittedName>
        <fullName evidence="1">Uncharacterized protein</fullName>
    </submittedName>
</protein>
<organism evidence="1">
    <name type="scientific">Anguilla anguilla</name>
    <name type="common">European freshwater eel</name>
    <name type="synonym">Muraena anguilla</name>
    <dbReference type="NCBI Taxonomy" id="7936"/>
    <lineage>
        <taxon>Eukaryota</taxon>
        <taxon>Metazoa</taxon>
        <taxon>Chordata</taxon>
        <taxon>Craniata</taxon>
        <taxon>Vertebrata</taxon>
        <taxon>Euteleostomi</taxon>
        <taxon>Actinopterygii</taxon>
        <taxon>Neopterygii</taxon>
        <taxon>Teleostei</taxon>
        <taxon>Anguilliformes</taxon>
        <taxon>Anguillidae</taxon>
        <taxon>Anguilla</taxon>
    </lineage>
</organism>
<reference evidence="1" key="2">
    <citation type="journal article" date="2015" name="Fish Shellfish Immunol.">
        <title>Early steps in the European eel (Anguilla anguilla)-Vibrio vulnificus interaction in the gills: Role of the RtxA13 toxin.</title>
        <authorList>
            <person name="Callol A."/>
            <person name="Pajuelo D."/>
            <person name="Ebbesson L."/>
            <person name="Teles M."/>
            <person name="MacKenzie S."/>
            <person name="Amaro C."/>
        </authorList>
    </citation>
    <scope>NUCLEOTIDE SEQUENCE</scope>
</reference>
<sequence length="27" mass="2872">MCVRVTHISAYISLCSCVGCTEGKSSH</sequence>
<proteinExistence type="predicted"/>
<name>A0A0E9W3K3_ANGAN</name>